<name>A0ABW1RC79_9LACO</name>
<reference evidence="2" key="1">
    <citation type="journal article" date="2019" name="Int. J. Syst. Evol. Microbiol.">
        <title>The Global Catalogue of Microorganisms (GCM) 10K type strain sequencing project: providing services to taxonomists for standard genome sequencing and annotation.</title>
        <authorList>
            <consortium name="The Broad Institute Genomics Platform"/>
            <consortium name="The Broad Institute Genome Sequencing Center for Infectious Disease"/>
            <person name="Wu L."/>
            <person name="Ma J."/>
        </authorList>
    </citation>
    <scope>NUCLEOTIDE SEQUENCE [LARGE SCALE GENOMIC DNA]</scope>
    <source>
        <strain evidence="2">CCM 8904</strain>
    </source>
</reference>
<organism evidence="1 2">
    <name type="scientific">Loigolactobacillus jiayinensis</name>
    <dbReference type="NCBI Taxonomy" id="2486016"/>
    <lineage>
        <taxon>Bacteria</taxon>
        <taxon>Bacillati</taxon>
        <taxon>Bacillota</taxon>
        <taxon>Bacilli</taxon>
        <taxon>Lactobacillales</taxon>
        <taxon>Lactobacillaceae</taxon>
        <taxon>Loigolactobacillus</taxon>
    </lineage>
</organism>
<protein>
    <submittedName>
        <fullName evidence="1">DUF771 domain-containing protein</fullName>
    </submittedName>
</protein>
<proteinExistence type="predicted"/>
<comment type="caution">
    <text evidence="1">The sequence shown here is derived from an EMBL/GenBank/DDBJ whole genome shotgun (WGS) entry which is preliminary data.</text>
</comment>
<gene>
    <name evidence="1" type="ORF">ACFQGP_07835</name>
</gene>
<accession>A0ABW1RC79</accession>
<dbReference type="RefSeq" id="WP_125552548.1">
    <property type="nucleotide sequence ID" value="NZ_JBHSSL010000042.1"/>
</dbReference>
<sequence length="107" mass="12478">MPQMLQVTVPVEVPKDYVLIDQNKFDQLNSESLVAKMWTMAELRKRLGNKSEKWVKDNTVNSPRYSREIQLMRNSKAIVGGGSGSPWRFQASVIGPWLDKHWQEFNW</sequence>
<dbReference type="EMBL" id="JBHSSL010000042">
    <property type="protein sequence ID" value="MFC6170485.1"/>
    <property type="molecule type" value="Genomic_DNA"/>
</dbReference>
<keyword evidence="2" id="KW-1185">Reference proteome</keyword>
<dbReference type="Pfam" id="PF05595">
    <property type="entry name" value="DUF771"/>
    <property type="match status" value="1"/>
</dbReference>
<evidence type="ECO:0000313" key="1">
    <source>
        <dbReference type="EMBL" id="MFC6170485.1"/>
    </source>
</evidence>
<dbReference type="InterPro" id="IPR008489">
    <property type="entry name" value="DUF771"/>
</dbReference>
<dbReference type="Proteomes" id="UP001596289">
    <property type="component" value="Unassembled WGS sequence"/>
</dbReference>
<evidence type="ECO:0000313" key="2">
    <source>
        <dbReference type="Proteomes" id="UP001596289"/>
    </source>
</evidence>